<dbReference type="Proteomes" id="UP000298390">
    <property type="component" value="Unassembled WGS sequence"/>
</dbReference>
<organism evidence="1 2">
    <name type="scientific">Rhodofomes roseus</name>
    <dbReference type="NCBI Taxonomy" id="34475"/>
    <lineage>
        <taxon>Eukaryota</taxon>
        <taxon>Fungi</taxon>
        <taxon>Dikarya</taxon>
        <taxon>Basidiomycota</taxon>
        <taxon>Agaricomycotina</taxon>
        <taxon>Agaricomycetes</taxon>
        <taxon>Polyporales</taxon>
        <taxon>Rhodofomes</taxon>
    </lineage>
</organism>
<proteinExistence type="predicted"/>
<accession>A0A4Y9XTQ4</accession>
<dbReference type="EMBL" id="SEKV01000917">
    <property type="protein sequence ID" value="TFY52803.1"/>
    <property type="molecule type" value="Genomic_DNA"/>
</dbReference>
<comment type="caution">
    <text evidence="1">The sequence shown here is derived from an EMBL/GenBank/DDBJ whole genome shotgun (WGS) entry which is preliminary data.</text>
</comment>
<reference evidence="1 2" key="1">
    <citation type="submission" date="2019-01" db="EMBL/GenBank/DDBJ databases">
        <title>Genome sequencing of the rare red list fungi Fomitopsis rosea.</title>
        <authorList>
            <person name="Buettner E."/>
            <person name="Kellner H."/>
        </authorList>
    </citation>
    <scope>NUCLEOTIDE SEQUENCE [LARGE SCALE GENOMIC DNA]</scope>
    <source>
        <strain evidence="1 2">DSM 105464</strain>
    </source>
</reference>
<sequence>MALYAVQATHLDTPLHFICADPTLINTLFRCVPQWEDRGWIGVHHAEYPRTLVNALRQRCAVTTFQIAASPEEWHTLDAARADATNVPPRDYTIADSPDLDMNPMFLLTGAKLTSLTQSTAYRGISGSSSTPERRRTTALLSRIKTYLENTEGLPVPSSEIWQSLRHRDLRLPVSDFLWKCIHNAHRSGDFWTNIPGYEDRAVCSVCHETESLQHILTSCNATGQRTVWNLVAKVWKKRGYKWRKPSFEGILSIGQKSWKTAKGKRSEGASRLWRILVSEAAYMIWKLRCTRVVGHADEEWQHSKRGVKALTLAALNARLTMDRELLKKKYCGHSLTKKLVLTTWFGTLRDPSAIPDDWTDVRRFLVGMVSEPRIEIDPG</sequence>
<dbReference type="STRING" id="34475.A0A4Y9XTQ4"/>
<evidence type="ECO:0000313" key="1">
    <source>
        <dbReference type="EMBL" id="TFY52803.1"/>
    </source>
</evidence>
<dbReference type="AlphaFoldDB" id="A0A4Y9XTQ4"/>
<name>A0A4Y9XTQ4_9APHY</name>
<evidence type="ECO:0008006" key="3">
    <source>
        <dbReference type="Google" id="ProtNLM"/>
    </source>
</evidence>
<protein>
    <recommendedName>
        <fullName evidence="3">Reverse transcriptase zinc-binding domain-containing protein</fullName>
    </recommendedName>
</protein>
<gene>
    <name evidence="1" type="ORF">EVJ58_g9809</name>
</gene>
<evidence type="ECO:0000313" key="2">
    <source>
        <dbReference type="Proteomes" id="UP000298390"/>
    </source>
</evidence>